<dbReference type="GeneID" id="17325687"/>
<evidence type="ECO:0000313" key="3">
    <source>
        <dbReference type="Proteomes" id="UP000012073"/>
    </source>
</evidence>
<proteinExistence type="predicted"/>
<keyword evidence="3" id="KW-1185">Reference proteome</keyword>
<accession>R7QL34</accession>
<dbReference type="EMBL" id="HG001898">
    <property type="protein sequence ID" value="CDF38100.1"/>
    <property type="molecule type" value="Genomic_DNA"/>
</dbReference>
<name>R7QL34_CHOCR</name>
<dbReference type="AlphaFoldDB" id="R7QL34"/>
<reference evidence="3" key="1">
    <citation type="journal article" date="2013" name="Proc. Natl. Acad. Sci. U.S.A.">
        <title>Genome structure and metabolic features in the red seaweed Chondrus crispus shed light on evolution of the Archaeplastida.</title>
        <authorList>
            <person name="Collen J."/>
            <person name="Porcel B."/>
            <person name="Carre W."/>
            <person name="Ball S.G."/>
            <person name="Chaparro C."/>
            <person name="Tonon T."/>
            <person name="Barbeyron T."/>
            <person name="Michel G."/>
            <person name="Noel B."/>
            <person name="Valentin K."/>
            <person name="Elias M."/>
            <person name="Artiguenave F."/>
            <person name="Arun A."/>
            <person name="Aury J.M."/>
            <person name="Barbosa-Neto J.F."/>
            <person name="Bothwell J.H."/>
            <person name="Bouget F.Y."/>
            <person name="Brillet L."/>
            <person name="Cabello-Hurtado F."/>
            <person name="Capella-Gutierrez S."/>
            <person name="Charrier B."/>
            <person name="Cladiere L."/>
            <person name="Cock J.M."/>
            <person name="Coelho S.M."/>
            <person name="Colleoni C."/>
            <person name="Czjzek M."/>
            <person name="Da Silva C."/>
            <person name="Delage L."/>
            <person name="Denoeud F."/>
            <person name="Deschamps P."/>
            <person name="Dittami S.M."/>
            <person name="Gabaldon T."/>
            <person name="Gachon C.M."/>
            <person name="Groisillier A."/>
            <person name="Herve C."/>
            <person name="Jabbari K."/>
            <person name="Katinka M."/>
            <person name="Kloareg B."/>
            <person name="Kowalczyk N."/>
            <person name="Labadie K."/>
            <person name="Leblanc C."/>
            <person name="Lopez P.J."/>
            <person name="McLachlan D.H."/>
            <person name="Meslet-Cladiere L."/>
            <person name="Moustafa A."/>
            <person name="Nehr Z."/>
            <person name="Nyvall Collen P."/>
            <person name="Panaud O."/>
            <person name="Partensky F."/>
            <person name="Poulain J."/>
            <person name="Rensing S.A."/>
            <person name="Rousvoal S."/>
            <person name="Samson G."/>
            <person name="Symeonidi A."/>
            <person name="Weissenbach J."/>
            <person name="Zambounis A."/>
            <person name="Wincker P."/>
            <person name="Boyen C."/>
        </authorList>
    </citation>
    <scope>NUCLEOTIDE SEQUENCE [LARGE SCALE GENOMIC DNA]</scope>
    <source>
        <strain evidence="3">cv. Stackhouse</strain>
    </source>
</reference>
<evidence type="ECO:0000313" key="2">
    <source>
        <dbReference type="EMBL" id="CDF38100.1"/>
    </source>
</evidence>
<protein>
    <submittedName>
        <fullName evidence="2">Uncharacterized protein</fullName>
    </submittedName>
</protein>
<sequence length="27" mass="3087">MSLRPSILLHHCNQNQTSKTTSPMYTP</sequence>
<organism evidence="2 3">
    <name type="scientific">Chondrus crispus</name>
    <name type="common">Carrageen Irish moss</name>
    <name type="synonym">Polymorpha crispa</name>
    <dbReference type="NCBI Taxonomy" id="2769"/>
    <lineage>
        <taxon>Eukaryota</taxon>
        <taxon>Rhodophyta</taxon>
        <taxon>Florideophyceae</taxon>
        <taxon>Rhodymeniophycidae</taxon>
        <taxon>Gigartinales</taxon>
        <taxon>Gigartinaceae</taxon>
        <taxon>Chondrus</taxon>
    </lineage>
</organism>
<dbReference type="Gramene" id="CDF38100">
    <property type="protein sequence ID" value="CDF38100"/>
    <property type="gene ID" value="CHC_T00006288001"/>
</dbReference>
<gene>
    <name evidence="2" type="ORF">CHC_T00006288001</name>
</gene>
<evidence type="ECO:0000256" key="1">
    <source>
        <dbReference type="SAM" id="MobiDB-lite"/>
    </source>
</evidence>
<dbReference type="KEGG" id="ccp:CHC_T00006288001"/>
<feature type="compositionally biased region" description="Polar residues" evidence="1">
    <location>
        <begin position="12"/>
        <end position="27"/>
    </location>
</feature>
<dbReference type="RefSeq" id="XP_005717969.1">
    <property type="nucleotide sequence ID" value="XM_005717912.1"/>
</dbReference>
<feature type="region of interest" description="Disordered" evidence="1">
    <location>
        <begin position="1"/>
        <end position="27"/>
    </location>
</feature>
<dbReference type="Proteomes" id="UP000012073">
    <property type="component" value="Unassembled WGS sequence"/>
</dbReference>